<accession>A0A1I0P4Z9</accession>
<dbReference type="Proteomes" id="UP000199437">
    <property type="component" value="Unassembled WGS sequence"/>
</dbReference>
<sequence>MKALISILILSVVSFTTAKVEPVAPFHGTIVYEINYLKMPEDMQGMDDMLPQRMEMMILGSKTRIFQEMGMGMGTQVVLTDEDTKEADVLMDMMGQKTHVHMSREQVEAEEAKSTEKPKINYLEGTKKIVGYNCKKAQVINADGTGVLVWYTEKIDAPHKDFSELKGFPLEYETEVEGMTMQIVAVSIDEKKPDPSNFAIPDGYRKMSFEELSKMSGGVPE</sequence>
<evidence type="ECO:0000313" key="2">
    <source>
        <dbReference type="EMBL" id="SEW09409.1"/>
    </source>
</evidence>
<dbReference type="AlphaFoldDB" id="A0A1I0P4Z9"/>
<feature type="chain" id="PRO_5011652192" evidence="1">
    <location>
        <begin position="19"/>
        <end position="221"/>
    </location>
</feature>
<evidence type="ECO:0000256" key="1">
    <source>
        <dbReference type="SAM" id="SignalP"/>
    </source>
</evidence>
<name>A0A1I0P4Z9_9BACT</name>
<dbReference type="RefSeq" id="WP_090258091.1">
    <property type="nucleotide sequence ID" value="NZ_FOIR01000001.1"/>
</dbReference>
<keyword evidence="3" id="KW-1185">Reference proteome</keyword>
<dbReference type="STRING" id="1267423.SAMN05216290_1726"/>
<feature type="signal peptide" evidence="1">
    <location>
        <begin position="1"/>
        <end position="18"/>
    </location>
</feature>
<organism evidence="2 3">
    <name type="scientific">Roseivirga pacifica</name>
    <dbReference type="NCBI Taxonomy" id="1267423"/>
    <lineage>
        <taxon>Bacteria</taxon>
        <taxon>Pseudomonadati</taxon>
        <taxon>Bacteroidota</taxon>
        <taxon>Cytophagia</taxon>
        <taxon>Cytophagales</taxon>
        <taxon>Roseivirgaceae</taxon>
        <taxon>Roseivirga</taxon>
    </lineage>
</organism>
<evidence type="ECO:0000313" key="3">
    <source>
        <dbReference type="Proteomes" id="UP000199437"/>
    </source>
</evidence>
<dbReference type="EMBL" id="FOIR01000001">
    <property type="protein sequence ID" value="SEW09409.1"/>
    <property type="molecule type" value="Genomic_DNA"/>
</dbReference>
<dbReference type="GeneID" id="99986447"/>
<proteinExistence type="predicted"/>
<gene>
    <name evidence="2" type="ORF">SAMN05216290_1726</name>
</gene>
<protein>
    <submittedName>
        <fullName evidence="2">GLPGLI family protein</fullName>
    </submittedName>
</protein>
<dbReference type="Pfam" id="PF22252">
    <property type="entry name" value="PNGase_F-II_N"/>
    <property type="match status" value="1"/>
</dbReference>
<keyword evidence="1" id="KW-0732">Signal</keyword>
<dbReference type="OrthoDB" id="1440774at2"/>
<reference evidence="3" key="1">
    <citation type="submission" date="2016-10" db="EMBL/GenBank/DDBJ databases">
        <authorList>
            <person name="Varghese N."/>
            <person name="Submissions S."/>
        </authorList>
    </citation>
    <scope>NUCLEOTIDE SEQUENCE [LARGE SCALE GENOMIC DNA]</scope>
    <source>
        <strain evidence="3">CGMCC 1.12402</strain>
    </source>
</reference>